<sequence>MCCLRQFLYPSEEGSYKLIRFLVERLSDSSEVGGKAGPEGVNDERKEKEGSSGSNLEDQTTGDKEPDLSRDKVRVKLDKLTLKSEVPEISVNDVRTSSTGRFNKDRQTNVFSGNHSTEKVQNQEQLLMEEVKAKTSELEEELELVKEAADMAFDVHHSIELHLEKLNELVDVRRHHLGELTSQWEAVRKPLEAKKESLQVSVYANNPYTQEKLRKLKDYELEKESILFKIRKREEELSKLSTDLEKQPKLASRKSYIERVKEITKNSPKQEADIEQILKDTRELQLESNSIQERLHRTYAVVDEMVFREAKKDAVGKQAYRLLTSIHKCFEQIREKILATDRIRREVGEHEKKLAAMASRSLNVDKLQADLDAIRRENQYLEKCLQDQ</sequence>
<dbReference type="Pfam" id="PF05667">
    <property type="entry name" value="CCDC22_CC"/>
    <property type="match status" value="1"/>
</dbReference>
<comment type="caution">
    <text evidence="4">The sequence shown here is derived from an EMBL/GenBank/DDBJ whole genome shotgun (WGS) entry which is preliminary data.</text>
</comment>
<feature type="compositionally biased region" description="Polar residues" evidence="2">
    <location>
        <begin position="108"/>
        <end position="118"/>
    </location>
</feature>
<feature type="compositionally biased region" description="Basic and acidic residues" evidence="2">
    <location>
        <begin position="61"/>
        <end position="71"/>
    </location>
</feature>
<evidence type="ECO:0000259" key="3">
    <source>
        <dbReference type="Pfam" id="PF05667"/>
    </source>
</evidence>
<dbReference type="PANTHER" id="PTHR15668">
    <property type="entry name" value="JM1 PROTEIN"/>
    <property type="match status" value="1"/>
</dbReference>
<dbReference type="InterPro" id="IPR048348">
    <property type="entry name" value="CCDC22_CC"/>
</dbReference>
<keyword evidence="5" id="KW-1185">Reference proteome</keyword>
<dbReference type="GO" id="GO:0097602">
    <property type="term" value="F:cullin family protein binding"/>
    <property type="evidence" value="ECO:0007669"/>
    <property type="project" value="TreeGrafter"/>
</dbReference>
<feature type="region of interest" description="Disordered" evidence="2">
    <location>
        <begin position="28"/>
        <end position="71"/>
    </location>
</feature>
<dbReference type="GO" id="GO:2000060">
    <property type="term" value="P:positive regulation of ubiquitin-dependent protein catabolic process"/>
    <property type="evidence" value="ECO:0007669"/>
    <property type="project" value="TreeGrafter"/>
</dbReference>
<feature type="coiled-coil region" evidence="1">
    <location>
        <begin position="121"/>
        <end position="148"/>
    </location>
</feature>
<keyword evidence="1" id="KW-0175">Coiled coil</keyword>
<evidence type="ECO:0000313" key="4">
    <source>
        <dbReference type="EMBL" id="KAB2605009.1"/>
    </source>
</evidence>
<feature type="region of interest" description="Disordered" evidence="2">
    <location>
        <begin position="98"/>
        <end position="118"/>
    </location>
</feature>
<dbReference type="PANTHER" id="PTHR15668:SF4">
    <property type="entry name" value="COILED-COIL DOMAIN-CONTAINING PROTEIN 22"/>
    <property type="match status" value="1"/>
</dbReference>
<reference evidence="4 5" key="2">
    <citation type="submission" date="2019-11" db="EMBL/GenBank/DDBJ databases">
        <title>A de novo genome assembly of a pear dwarfing rootstock.</title>
        <authorList>
            <person name="Wang F."/>
            <person name="Wang J."/>
            <person name="Li S."/>
            <person name="Zhang Y."/>
            <person name="Fang M."/>
            <person name="Ma L."/>
            <person name="Zhao Y."/>
            <person name="Jiang S."/>
        </authorList>
    </citation>
    <scope>NUCLEOTIDE SEQUENCE [LARGE SCALE GENOMIC DNA]</scope>
    <source>
        <strain evidence="4">S2</strain>
        <tissue evidence="4">Leaf</tissue>
    </source>
</reference>
<evidence type="ECO:0000313" key="5">
    <source>
        <dbReference type="Proteomes" id="UP000327157"/>
    </source>
</evidence>
<protein>
    <submittedName>
        <fullName evidence="4">Coiled-coil domain-containing protein 22-like protein</fullName>
    </submittedName>
</protein>
<feature type="domain" description="CCDC22 coiled-coil" evidence="3">
    <location>
        <begin position="125"/>
        <end position="355"/>
    </location>
</feature>
<evidence type="ECO:0000256" key="2">
    <source>
        <dbReference type="SAM" id="MobiDB-lite"/>
    </source>
</evidence>
<dbReference type="EMBL" id="SMOL01000563">
    <property type="protein sequence ID" value="KAB2605009.1"/>
    <property type="molecule type" value="Genomic_DNA"/>
</dbReference>
<dbReference type="InterPro" id="IPR008530">
    <property type="entry name" value="CCDC22"/>
</dbReference>
<reference evidence="4 5" key="1">
    <citation type="submission" date="2019-09" db="EMBL/GenBank/DDBJ databases">
        <authorList>
            <person name="Ou C."/>
        </authorList>
    </citation>
    <scope>NUCLEOTIDE SEQUENCE [LARGE SCALE GENOMIC DNA]</scope>
    <source>
        <strain evidence="4">S2</strain>
        <tissue evidence="4">Leaf</tissue>
    </source>
</reference>
<organism evidence="4 5">
    <name type="scientific">Pyrus ussuriensis x Pyrus communis</name>
    <dbReference type="NCBI Taxonomy" id="2448454"/>
    <lineage>
        <taxon>Eukaryota</taxon>
        <taxon>Viridiplantae</taxon>
        <taxon>Streptophyta</taxon>
        <taxon>Embryophyta</taxon>
        <taxon>Tracheophyta</taxon>
        <taxon>Spermatophyta</taxon>
        <taxon>Magnoliopsida</taxon>
        <taxon>eudicotyledons</taxon>
        <taxon>Gunneridae</taxon>
        <taxon>Pentapetalae</taxon>
        <taxon>rosids</taxon>
        <taxon>fabids</taxon>
        <taxon>Rosales</taxon>
        <taxon>Rosaceae</taxon>
        <taxon>Amygdaloideae</taxon>
        <taxon>Maleae</taxon>
        <taxon>Pyrus</taxon>
    </lineage>
</organism>
<accession>A0A5N5FPB9</accession>
<dbReference type="OrthoDB" id="10266736at2759"/>
<gene>
    <name evidence="4" type="ORF">D8674_038958</name>
</gene>
<name>A0A5N5FPB9_9ROSA</name>
<dbReference type="Proteomes" id="UP000327157">
    <property type="component" value="Unassembled WGS sequence"/>
</dbReference>
<dbReference type="AlphaFoldDB" id="A0A5N5FPB9"/>
<evidence type="ECO:0000256" key="1">
    <source>
        <dbReference type="SAM" id="Coils"/>
    </source>
</evidence>
<proteinExistence type="predicted"/>